<reference evidence="1 2" key="1">
    <citation type="submission" date="2019-04" db="EMBL/GenBank/DDBJ databases">
        <authorList>
            <consortium name="Pathogen Informatics"/>
        </authorList>
    </citation>
    <scope>NUCLEOTIDE SEQUENCE [LARGE SCALE GENOMIC DNA]</scope>
    <source>
        <strain evidence="1 2">NCTC9185</strain>
    </source>
</reference>
<dbReference type="EMBL" id="CABDVU010000001">
    <property type="protein sequence ID" value="VTN11047.1"/>
    <property type="molecule type" value="Genomic_DNA"/>
</dbReference>
<evidence type="ECO:0000313" key="2">
    <source>
        <dbReference type="Proteomes" id="UP000339249"/>
    </source>
</evidence>
<gene>
    <name evidence="1" type="ORF">NCTC9185_02990</name>
</gene>
<protein>
    <submittedName>
        <fullName evidence="1">Uncharacterized protein</fullName>
    </submittedName>
</protein>
<accession>A0A4U9D0D0</accession>
<dbReference type="AlphaFoldDB" id="A0A4U9D0D0"/>
<sequence>MKKTIHKLSRRVAVGIAIAACFSPLTQAQSC</sequence>
<organism evidence="1 2">
    <name type="scientific">Raoultella terrigena</name>
    <name type="common">Klebsiella terrigena</name>
    <dbReference type="NCBI Taxonomy" id="577"/>
    <lineage>
        <taxon>Bacteria</taxon>
        <taxon>Pseudomonadati</taxon>
        <taxon>Pseudomonadota</taxon>
        <taxon>Gammaproteobacteria</taxon>
        <taxon>Enterobacterales</taxon>
        <taxon>Enterobacteriaceae</taxon>
        <taxon>Klebsiella/Raoultella group</taxon>
        <taxon>Raoultella</taxon>
    </lineage>
</organism>
<name>A0A4U9D0D0_RAOTE</name>
<evidence type="ECO:0000313" key="1">
    <source>
        <dbReference type="EMBL" id="VTN11047.1"/>
    </source>
</evidence>
<dbReference type="Proteomes" id="UP000339249">
    <property type="component" value="Unassembled WGS sequence"/>
</dbReference>
<proteinExistence type="predicted"/>